<dbReference type="CDD" id="cd00096">
    <property type="entry name" value="Ig"/>
    <property type="match status" value="2"/>
</dbReference>
<dbReference type="InterPro" id="IPR013162">
    <property type="entry name" value="CD80_C2-set"/>
</dbReference>
<dbReference type="InterPro" id="IPR013098">
    <property type="entry name" value="Ig_I-set"/>
</dbReference>
<dbReference type="Pfam" id="PF07679">
    <property type="entry name" value="I-set"/>
    <property type="match status" value="2"/>
</dbReference>
<dbReference type="PANTHER" id="PTHR45889:SF8">
    <property type="entry name" value="IG-LIKE DOMAIN-CONTAINING PROTEIN"/>
    <property type="match status" value="1"/>
</dbReference>
<name>A0A9Q1BYA6_HOLLE</name>
<sequence>MREIDSKRKDVVIERCRTIESSCTSGGKSWLLGKPDELLSVIFFEMEKKLERSTLLLTFILSHLISLATAQQAFIAEPSDVSVVVGQTITLLCSVSDKAGSIAWTKGGNQPISIERNIIDPSNRDRYTVIGDDLSQDFNLQIISAEVTDAGDFQCQVTASGSDGEIVSTVATVEVIDVPIQAFTTEPSNTNVPIDTTATLQCAVQDKAGFLQWEKDGVIITNDTTILDPSLTTYSITGDTNQGTYNLQILLAQESDEAVYRCIVTAAGFSQQITSATAVLSISTSGQRLEIVPFNTVAREGTDTRMLCRVADKSGVQTWLKDGQQLNEDGNIIVSDSRYSIGGDQESGEYHLDITGVEPEDAGSYFCTVSGVDGDPPISSGGAVLTVTAAVAPDAGYPQCTQAPSSGLQEGDNVTLTCISYGGEPQPSLTWMTDAQEIYEDVYQDLGDHARHDLTLTLTPDLRYVVFSCQSSHPAYASPESCSLSALDFELQPTIELNLDRREIFVDEDDSTTVQCRATGDPPVLSYTWYYNGIEIESDDSRFVMEVTASKDAAYLQIVSAAKGMDEGVISCEASNRIDSESTYGIIMIQESNLYTIVLVAMILIAVVVFVVIFVIFIAPCLYSKHMKKSRVANDESLIATISDKLQNNFFVTSNGHVPTGDGKKKKRKHKHKRHTKHKVIDYEAKKADKKLKEIEKEVIYEDPNGIRSSTPKSKYSKSELFPEPRYVDFPVTTPRKSVDIEAGKRSTRASLENGDILRPLSKTPELKTVDETSRRKSKDRKSESRRSSKTTSSSRRHSSRGHRSSKSSQKVSLSPGEYAAREEYDRKLRELSDIREGLVDNKSTKRFKDFCINVTHPSARMKILSTSSANLCMTHYDEVICISSPWWDL</sequence>
<dbReference type="InterPro" id="IPR013783">
    <property type="entry name" value="Ig-like_fold"/>
</dbReference>
<dbReference type="SMART" id="SM00406">
    <property type="entry name" value="IGv"/>
    <property type="match status" value="3"/>
</dbReference>
<feature type="domain" description="Ig-like" evidence="8">
    <location>
        <begin position="179"/>
        <end position="281"/>
    </location>
</feature>
<reference evidence="9" key="1">
    <citation type="submission" date="2021-10" db="EMBL/GenBank/DDBJ databases">
        <title>Tropical sea cucumber genome reveals ecological adaptation and Cuvierian tubules defense mechanism.</title>
        <authorList>
            <person name="Chen T."/>
        </authorList>
    </citation>
    <scope>NUCLEOTIDE SEQUENCE</scope>
    <source>
        <strain evidence="9">Nanhai2018</strain>
        <tissue evidence="9">Muscle</tissue>
    </source>
</reference>
<dbReference type="AlphaFoldDB" id="A0A9Q1BYA6"/>
<evidence type="ECO:0000256" key="2">
    <source>
        <dbReference type="ARBA" id="ARBA00022692"/>
    </source>
</evidence>
<gene>
    <name evidence="9" type="ORF">HOLleu_21731</name>
</gene>
<feature type="domain" description="Ig-like" evidence="8">
    <location>
        <begin position="398"/>
        <end position="485"/>
    </location>
</feature>
<dbReference type="SMART" id="SM00408">
    <property type="entry name" value="IGc2"/>
    <property type="match status" value="5"/>
</dbReference>
<feature type="domain" description="Ig-like" evidence="8">
    <location>
        <begin position="287"/>
        <end position="379"/>
    </location>
</feature>
<dbReference type="PROSITE" id="PS50835">
    <property type="entry name" value="IG_LIKE"/>
    <property type="match status" value="5"/>
</dbReference>
<keyword evidence="4 7" id="KW-0472">Membrane</keyword>
<dbReference type="InterPro" id="IPR036179">
    <property type="entry name" value="Ig-like_dom_sf"/>
</dbReference>
<dbReference type="InterPro" id="IPR003598">
    <property type="entry name" value="Ig_sub2"/>
</dbReference>
<keyword evidence="10" id="KW-1185">Reference proteome</keyword>
<evidence type="ECO:0000313" key="9">
    <source>
        <dbReference type="EMBL" id="KAJ8034759.1"/>
    </source>
</evidence>
<evidence type="ECO:0000256" key="7">
    <source>
        <dbReference type="SAM" id="Phobius"/>
    </source>
</evidence>
<feature type="region of interest" description="Disordered" evidence="6">
    <location>
        <begin position="657"/>
        <end position="678"/>
    </location>
</feature>
<accession>A0A9Q1BYA6</accession>
<feature type="compositionally biased region" description="Basic and acidic residues" evidence="6">
    <location>
        <begin position="765"/>
        <end position="787"/>
    </location>
</feature>
<dbReference type="SUPFAM" id="SSF48726">
    <property type="entry name" value="Immunoglobulin"/>
    <property type="match status" value="4"/>
</dbReference>
<evidence type="ECO:0000256" key="3">
    <source>
        <dbReference type="ARBA" id="ARBA00022989"/>
    </source>
</evidence>
<dbReference type="Gene3D" id="2.60.40.10">
    <property type="entry name" value="Immunoglobulins"/>
    <property type="match status" value="5"/>
</dbReference>
<feature type="compositionally biased region" description="Basic residues" evidence="6">
    <location>
        <begin position="795"/>
        <end position="806"/>
    </location>
</feature>
<dbReference type="SMART" id="SM00409">
    <property type="entry name" value="IG"/>
    <property type="match status" value="5"/>
</dbReference>
<dbReference type="InterPro" id="IPR003599">
    <property type="entry name" value="Ig_sub"/>
</dbReference>
<evidence type="ECO:0000256" key="4">
    <source>
        <dbReference type="ARBA" id="ARBA00023136"/>
    </source>
</evidence>
<dbReference type="Pfam" id="PF08205">
    <property type="entry name" value="C2-set_2"/>
    <property type="match status" value="1"/>
</dbReference>
<dbReference type="PANTHER" id="PTHR45889">
    <property type="entry name" value="IG-LIKE DOMAIN-CONTAINING PROTEIN"/>
    <property type="match status" value="1"/>
</dbReference>
<keyword evidence="2 7" id="KW-0812">Transmembrane</keyword>
<evidence type="ECO:0000256" key="5">
    <source>
        <dbReference type="ARBA" id="ARBA00023157"/>
    </source>
</evidence>
<dbReference type="CDD" id="cd00099">
    <property type="entry name" value="IgV"/>
    <property type="match status" value="1"/>
</dbReference>
<proteinExistence type="predicted"/>
<comment type="subcellular location">
    <subcellularLocation>
        <location evidence="1">Membrane</location>
        <topology evidence="1">Single-pass membrane protein</topology>
    </subcellularLocation>
</comment>
<comment type="caution">
    <text evidence="9">The sequence shown here is derived from an EMBL/GenBank/DDBJ whole genome shotgun (WGS) entry which is preliminary data.</text>
</comment>
<evidence type="ECO:0000256" key="1">
    <source>
        <dbReference type="ARBA" id="ARBA00004167"/>
    </source>
</evidence>
<dbReference type="OrthoDB" id="6413693at2759"/>
<keyword evidence="3 7" id="KW-1133">Transmembrane helix</keyword>
<feature type="domain" description="Ig-like" evidence="8">
    <location>
        <begin position="493"/>
        <end position="583"/>
    </location>
</feature>
<feature type="region of interest" description="Disordered" evidence="6">
    <location>
        <begin position="739"/>
        <end position="819"/>
    </location>
</feature>
<evidence type="ECO:0000256" key="6">
    <source>
        <dbReference type="SAM" id="MobiDB-lite"/>
    </source>
</evidence>
<keyword evidence="5" id="KW-1015">Disulfide bond</keyword>
<feature type="transmembrane region" description="Helical" evidence="7">
    <location>
        <begin position="594"/>
        <end position="623"/>
    </location>
</feature>
<dbReference type="EMBL" id="JAIZAY010000010">
    <property type="protein sequence ID" value="KAJ8034759.1"/>
    <property type="molecule type" value="Genomic_DNA"/>
</dbReference>
<dbReference type="Pfam" id="PF07686">
    <property type="entry name" value="V-set"/>
    <property type="match status" value="1"/>
</dbReference>
<dbReference type="Proteomes" id="UP001152320">
    <property type="component" value="Chromosome 10"/>
</dbReference>
<dbReference type="InterPro" id="IPR013106">
    <property type="entry name" value="Ig_V-set"/>
</dbReference>
<dbReference type="GO" id="GO:0016020">
    <property type="term" value="C:membrane"/>
    <property type="evidence" value="ECO:0007669"/>
    <property type="project" value="UniProtKB-SubCell"/>
</dbReference>
<evidence type="ECO:0000313" key="10">
    <source>
        <dbReference type="Proteomes" id="UP001152320"/>
    </source>
</evidence>
<feature type="domain" description="Ig-like" evidence="8">
    <location>
        <begin position="72"/>
        <end position="171"/>
    </location>
</feature>
<dbReference type="InterPro" id="IPR007110">
    <property type="entry name" value="Ig-like_dom"/>
</dbReference>
<organism evidence="9 10">
    <name type="scientific">Holothuria leucospilota</name>
    <name type="common">Black long sea cucumber</name>
    <name type="synonym">Mertensiothuria leucospilota</name>
    <dbReference type="NCBI Taxonomy" id="206669"/>
    <lineage>
        <taxon>Eukaryota</taxon>
        <taxon>Metazoa</taxon>
        <taxon>Echinodermata</taxon>
        <taxon>Eleutherozoa</taxon>
        <taxon>Echinozoa</taxon>
        <taxon>Holothuroidea</taxon>
        <taxon>Aspidochirotacea</taxon>
        <taxon>Aspidochirotida</taxon>
        <taxon>Holothuriidae</taxon>
        <taxon>Holothuria</taxon>
    </lineage>
</organism>
<evidence type="ECO:0000259" key="8">
    <source>
        <dbReference type="PROSITE" id="PS50835"/>
    </source>
</evidence>
<feature type="compositionally biased region" description="Basic residues" evidence="6">
    <location>
        <begin position="664"/>
        <end position="678"/>
    </location>
</feature>
<dbReference type="Pfam" id="PF13927">
    <property type="entry name" value="Ig_3"/>
    <property type="match status" value="1"/>
</dbReference>
<protein>
    <submittedName>
        <fullName evidence="9">Synaptogenesis protein syg-1</fullName>
    </submittedName>
</protein>